<evidence type="ECO:0000313" key="1">
    <source>
        <dbReference type="EMBL" id="MBF8642304.1"/>
    </source>
</evidence>
<proteinExistence type="predicted"/>
<dbReference type="EMBL" id="JADMCD010000009">
    <property type="protein sequence ID" value="MBF8642304.1"/>
    <property type="molecule type" value="Genomic_DNA"/>
</dbReference>
<evidence type="ECO:0000313" key="2">
    <source>
        <dbReference type="Proteomes" id="UP000626180"/>
    </source>
</evidence>
<dbReference type="RefSeq" id="WP_073450195.1">
    <property type="nucleotide sequence ID" value="NZ_FQYS01000009.1"/>
</dbReference>
<accession>A0ABS0FPN5</accession>
<protein>
    <submittedName>
        <fullName evidence="1">ERF family protein</fullName>
    </submittedName>
</protein>
<dbReference type="Pfam" id="PF04404">
    <property type="entry name" value="ERF"/>
    <property type="match status" value="1"/>
</dbReference>
<comment type="caution">
    <text evidence="1">The sequence shown here is derived from an EMBL/GenBank/DDBJ whole genome shotgun (WGS) entry which is preliminary data.</text>
</comment>
<dbReference type="InterPro" id="IPR007499">
    <property type="entry name" value="ERF_bacteria_virus"/>
</dbReference>
<sequence length="196" mass="21388">MKALTEKLAKVQRELNAPKGQENKFGGYKYRSCEDILQAVKPLLGDMIITVSDDITIVADRVYVKATATVTDGEHSISTTAFAREALTKKGMDESQITGSASSYARKYALNGLLLIDDNKDADSQDNRTSGHPINKQQLNKLEAVLNSCSPKVQAKFEKDYPDATKIMADGFDSLIAALEGAAKKYQDHLSQQNAA</sequence>
<reference evidence="1 2" key="1">
    <citation type="submission" date="2020-10" db="EMBL/GenBank/DDBJ databases">
        <title>Genome sequences of Pseudomonas isolates.</title>
        <authorList>
            <person name="Wessels L."/>
            <person name="Reich F."/>
            <person name="Hammerl J."/>
        </authorList>
    </citation>
    <scope>NUCLEOTIDE SEQUENCE [LARGE SCALE GENOMIC DNA]</scope>
    <source>
        <strain evidence="1 2">20-MO00624-0</strain>
    </source>
</reference>
<gene>
    <name evidence="1" type="ORF">IRZ65_16610</name>
</gene>
<organism evidence="1 2">
    <name type="scientific">Pseudomonas luteola</name>
    <dbReference type="NCBI Taxonomy" id="47886"/>
    <lineage>
        <taxon>Bacteria</taxon>
        <taxon>Pseudomonadati</taxon>
        <taxon>Pseudomonadota</taxon>
        <taxon>Gammaproteobacteria</taxon>
        <taxon>Pseudomonadales</taxon>
        <taxon>Pseudomonadaceae</taxon>
        <taxon>Pseudomonas</taxon>
    </lineage>
</organism>
<name>A0ABS0FPN5_PSELU</name>
<dbReference type="Proteomes" id="UP000626180">
    <property type="component" value="Unassembled WGS sequence"/>
</dbReference>
<keyword evidence="2" id="KW-1185">Reference proteome</keyword>